<dbReference type="PANTHER" id="PTHR30383">
    <property type="entry name" value="THIOESTERASE 1/PROTEASE 1/LYSOPHOSPHOLIPASE L1"/>
    <property type="match status" value="1"/>
</dbReference>
<reference evidence="3" key="1">
    <citation type="submission" date="2020-05" db="EMBL/GenBank/DDBJ databases">
        <title>Mycena genomes resolve the evolution of fungal bioluminescence.</title>
        <authorList>
            <person name="Tsai I.J."/>
        </authorList>
    </citation>
    <scope>NUCLEOTIDE SEQUENCE</scope>
    <source>
        <strain evidence="3">110903Hualien_Pintung</strain>
    </source>
</reference>
<evidence type="ECO:0000256" key="1">
    <source>
        <dbReference type="SAM" id="SignalP"/>
    </source>
</evidence>
<protein>
    <submittedName>
        <fullName evidence="3">Lipolytic enzyme</fullName>
    </submittedName>
</protein>
<feature type="chain" id="PRO_5034347468" evidence="1">
    <location>
        <begin position="19"/>
        <end position="468"/>
    </location>
</feature>
<feature type="domain" description="SGNH hydrolase-type esterase" evidence="2">
    <location>
        <begin position="248"/>
        <end position="423"/>
    </location>
</feature>
<comment type="caution">
    <text evidence="3">The sequence shown here is derived from an EMBL/GenBank/DDBJ whole genome shotgun (WGS) entry which is preliminary data.</text>
</comment>
<evidence type="ECO:0000313" key="3">
    <source>
        <dbReference type="EMBL" id="KAF7296729.1"/>
    </source>
</evidence>
<dbReference type="OrthoDB" id="2119228at2759"/>
<name>A0A8H6VWM0_MYCCL</name>
<feature type="signal peptide" evidence="1">
    <location>
        <begin position="1"/>
        <end position="18"/>
    </location>
</feature>
<evidence type="ECO:0000259" key="2">
    <source>
        <dbReference type="Pfam" id="PF13472"/>
    </source>
</evidence>
<dbReference type="PANTHER" id="PTHR30383:SF5">
    <property type="entry name" value="SGNH HYDROLASE-TYPE ESTERASE DOMAIN-CONTAINING PROTEIN"/>
    <property type="match status" value="1"/>
</dbReference>
<dbReference type="AlphaFoldDB" id="A0A8H6VWM0"/>
<feature type="domain" description="SGNH hydrolase-type esterase" evidence="2">
    <location>
        <begin position="30"/>
        <end position="207"/>
    </location>
</feature>
<dbReference type="InterPro" id="IPR051532">
    <property type="entry name" value="Ester_Hydrolysis_Enzymes"/>
</dbReference>
<dbReference type="GO" id="GO:0004622">
    <property type="term" value="F:phosphatidylcholine lysophospholipase activity"/>
    <property type="evidence" value="ECO:0007669"/>
    <property type="project" value="TreeGrafter"/>
</dbReference>
<dbReference type="SUPFAM" id="SSF52266">
    <property type="entry name" value="SGNH hydrolase"/>
    <property type="match status" value="2"/>
</dbReference>
<dbReference type="EMBL" id="JACAZE010000016">
    <property type="protein sequence ID" value="KAF7296729.1"/>
    <property type="molecule type" value="Genomic_DNA"/>
</dbReference>
<sequence>MRRSFLPLALSALPSAYAGFSGQSLRIMPLGASITFGYGSTDGNGYRGTLHDLLAADGNTVQMVGTQINGTSVAPWNEGYPGYIITQVDTQANLNVPIQNPNIVTLLVGTNDATGDVDPAGMASRLTTLIQNVLDAPPTTLVVVSTLPPNANTAANGYIKTYNSQIPGVVANFVAAGRSVVFADTGAQVSLSDLVDGTHPNDAAYARMAGVFYDAIQTAYADGWIWPLDGANPQDGFTGKALRIMATGASITYGSGSTDGNGYRLDLLNLLKADGNTVDMVGSQQGGTMPDNYNEGYPGYTIAEVTARATIEMPLQNPNIVTLLVGTVDMLNDDDPAGAPARLTTLIQTILDAPATTLVVVSNLLPNADAATNTRINAFNGALPGVVASFVSAGRSVVLVDCHGVVNVTDLVDGTNPDDAGYARMAQVWYNGIQIANTYDGWIWPLYGTAQNGRRDSGNSRVFANKLS</sequence>
<keyword evidence="4" id="KW-1185">Reference proteome</keyword>
<dbReference type="CDD" id="cd01833">
    <property type="entry name" value="XynB_like"/>
    <property type="match status" value="2"/>
</dbReference>
<proteinExistence type="predicted"/>
<dbReference type="Pfam" id="PF13472">
    <property type="entry name" value="Lipase_GDSL_2"/>
    <property type="match status" value="2"/>
</dbReference>
<dbReference type="InterPro" id="IPR036514">
    <property type="entry name" value="SGNH_hydro_sf"/>
</dbReference>
<keyword evidence="1" id="KW-0732">Signal</keyword>
<evidence type="ECO:0000313" key="4">
    <source>
        <dbReference type="Proteomes" id="UP000613580"/>
    </source>
</evidence>
<organism evidence="3 4">
    <name type="scientific">Mycena chlorophos</name>
    <name type="common">Agaric fungus</name>
    <name type="synonym">Agaricus chlorophos</name>
    <dbReference type="NCBI Taxonomy" id="658473"/>
    <lineage>
        <taxon>Eukaryota</taxon>
        <taxon>Fungi</taxon>
        <taxon>Dikarya</taxon>
        <taxon>Basidiomycota</taxon>
        <taxon>Agaricomycotina</taxon>
        <taxon>Agaricomycetes</taxon>
        <taxon>Agaricomycetidae</taxon>
        <taxon>Agaricales</taxon>
        <taxon>Marasmiineae</taxon>
        <taxon>Mycenaceae</taxon>
        <taxon>Mycena</taxon>
    </lineage>
</organism>
<gene>
    <name evidence="3" type="ORF">HMN09_01082800</name>
</gene>
<dbReference type="Proteomes" id="UP000613580">
    <property type="component" value="Unassembled WGS sequence"/>
</dbReference>
<dbReference type="InterPro" id="IPR013830">
    <property type="entry name" value="SGNH_hydro"/>
</dbReference>
<accession>A0A8H6VWM0</accession>
<dbReference type="Gene3D" id="3.40.50.1110">
    <property type="entry name" value="SGNH hydrolase"/>
    <property type="match status" value="2"/>
</dbReference>